<dbReference type="AlphaFoldDB" id="A0A0S4JR75"/>
<dbReference type="PROSITE" id="PS50082">
    <property type="entry name" value="WD_REPEATS_2"/>
    <property type="match status" value="1"/>
</dbReference>
<feature type="region of interest" description="Disordered" evidence="5">
    <location>
        <begin position="370"/>
        <end position="391"/>
    </location>
</feature>
<dbReference type="PROSITE" id="PS00678">
    <property type="entry name" value="WD_REPEATS_1"/>
    <property type="match status" value="1"/>
</dbReference>
<feature type="compositionally biased region" description="Basic and acidic residues" evidence="5">
    <location>
        <begin position="1"/>
        <end position="13"/>
    </location>
</feature>
<evidence type="ECO:0000256" key="4">
    <source>
        <dbReference type="PROSITE-ProRule" id="PRU00221"/>
    </source>
</evidence>
<feature type="compositionally biased region" description="Polar residues" evidence="5">
    <location>
        <begin position="195"/>
        <end position="218"/>
    </location>
</feature>
<organism evidence="6 7">
    <name type="scientific">Bodo saltans</name>
    <name type="common">Flagellated protozoan</name>
    <dbReference type="NCBI Taxonomy" id="75058"/>
    <lineage>
        <taxon>Eukaryota</taxon>
        <taxon>Discoba</taxon>
        <taxon>Euglenozoa</taxon>
        <taxon>Kinetoplastea</taxon>
        <taxon>Metakinetoplastina</taxon>
        <taxon>Eubodonida</taxon>
        <taxon>Bodonidae</taxon>
        <taxon>Bodo</taxon>
    </lineage>
</organism>
<keyword evidence="3" id="KW-0689">Ribosomal protein</keyword>
<feature type="region of interest" description="Disordered" evidence="5">
    <location>
        <begin position="1"/>
        <end position="274"/>
    </location>
</feature>
<dbReference type="SMART" id="SM00320">
    <property type="entry name" value="WD40"/>
    <property type="match status" value="3"/>
</dbReference>
<dbReference type="InterPro" id="IPR001680">
    <property type="entry name" value="WD40_rpt"/>
</dbReference>
<dbReference type="Proteomes" id="UP000051952">
    <property type="component" value="Unassembled WGS sequence"/>
</dbReference>
<dbReference type="PANTHER" id="PTHR16022">
    <property type="entry name" value="WD REPEAT DOMAIN 60"/>
    <property type="match status" value="1"/>
</dbReference>
<feature type="compositionally biased region" description="Gly residues" evidence="5">
    <location>
        <begin position="616"/>
        <end position="631"/>
    </location>
</feature>
<keyword evidence="7" id="KW-1185">Reference proteome</keyword>
<dbReference type="GO" id="GO:0042073">
    <property type="term" value="P:intraciliary transport"/>
    <property type="evidence" value="ECO:0007669"/>
    <property type="project" value="InterPro"/>
</dbReference>
<dbReference type="InterPro" id="IPR036322">
    <property type="entry name" value="WD40_repeat_dom_sf"/>
</dbReference>
<reference evidence="7" key="1">
    <citation type="submission" date="2015-09" db="EMBL/GenBank/DDBJ databases">
        <authorList>
            <consortium name="Pathogen Informatics"/>
        </authorList>
    </citation>
    <scope>NUCLEOTIDE SEQUENCE [LARGE SCALE GENOMIC DNA]</scope>
    <source>
        <strain evidence="7">Lake Konstanz</strain>
    </source>
</reference>
<keyword evidence="2" id="KW-0677">Repeat</keyword>
<dbReference type="VEuPathDB" id="TriTrypDB:BSAL_34305"/>
<accession>A0A0S4JR75</accession>
<dbReference type="InterPro" id="IPR042505">
    <property type="entry name" value="DYNC2I1"/>
</dbReference>
<dbReference type="GO" id="GO:0005929">
    <property type="term" value="C:cilium"/>
    <property type="evidence" value="ECO:0007669"/>
    <property type="project" value="GOC"/>
</dbReference>
<keyword evidence="3" id="KW-0687">Ribonucleoprotein</keyword>
<keyword evidence="1 4" id="KW-0853">WD repeat</keyword>
<dbReference type="EMBL" id="CYKH01001973">
    <property type="protein sequence ID" value="CUG91822.1"/>
    <property type="molecule type" value="Genomic_DNA"/>
</dbReference>
<feature type="compositionally biased region" description="Basic and acidic residues" evidence="5">
    <location>
        <begin position="23"/>
        <end position="32"/>
    </location>
</feature>
<gene>
    <name evidence="6" type="ORF">BSAL_34305</name>
</gene>
<evidence type="ECO:0000313" key="7">
    <source>
        <dbReference type="Proteomes" id="UP000051952"/>
    </source>
</evidence>
<feature type="repeat" description="WD" evidence="4">
    <location>
        <begin position="506"/>
        <end position="548"/>
    </location>
</feature>
<feature type="compositionally biased region" description="Basic residues" evidence="5">
    <location>
        <begin position="220"/>
        <end position="230"/>
    </location>
</feature>
<dbReference type="GO" id="GO:0005868">
    <property type="term" value="C:cytoplasmic dynein complex"/>
    <property type="evidence" value="ECO:0007669"/>
    <property type="project" value="InterPro"/>
</dbReference>
<feature type="region of interest" description="Disordered" evidence="5">
    <location>
        <begin position="612"/>
        <end position="641"/>
    </location>
</feature>
<dbReference type="GO" id="GO:0005840">
    <property type="term" value="C:ribosome"/>
    <property type="evidence" value="ECO:0007669"/>
    <property type="project" value="UniProtKB-KW"/>
</dbReference>
<dbReference type="OMA" id="ILNMWVV"/>
<evidence type="ECO:0000256" key="3">
    <source>
        <dbReference type="ARBA" id="ARBA00022980"/>
    </source>
</evidence>
<proteinExistence type="predicted"/>
<protein>
    <submittedName>
        <fullName evidence="6">Uncharacterized protein</fullName>
    </submittedName>
</protein>
<dbReference type="InterPro" id="IPR015943">
    <property type="entry name" value="WD40/YVTN_repeat-like_dom_sf"/>
</dbReference>
<name>A0A0S4JR75_BODSA</name>
<evidence type="ECO:0000313" key="6">
    <source>
        <dbReference type="EMBL" id="CUG91822.1"/>
    </source>
</evidence>
<dbReference type="OrthoDB" id="2162425at2759"/>
<dbReference type="Gene3D" id="2.130.10.10">
    <property type="entry name" value="YVTN repeat-like/Quinoprotein amine dehydrogenase"/>
    <property type="match status" value="2"/>
</dbReference>
<feature type="region of interest" description="Disordered" evidence="5">
    <location>
        <begin position="662"/>
        <end position="684"/>
    </location>
</feature>
<dbReference type="PANTHER" id="PTHR16022:SF0">
    <property type="entry name" value="CYTOPLASMIC DYNEIN 2 INTERMEDIATE CHAIN 1"/>
    <property type="match status" value="1"/>
</dbReference>
<sequence>MPERRETDEERARSAASVRPKPRHNERSERLVKRSVTVGAKVVVAKPMNSVPRAKKRNAASAMPKPRRNERNGRPVKRSVTVSGKVVAKPTISAPRAKKRSAVSARPKPRRNERNGRPVKRSVTVGAKVVVAKPMSSVPRAKKRNAASALPKPRRNERNGRPVKRSVTVSHPHLRGQSRSSRVETRTSSPSSPRQANLKNTMMTSKTHLSLRSWSSPTRQSRKRTLRRRGSAAPAPSTSSSSGAAASGGGGGSPAPDRAGVVGQSRFGADDLQRQKYRQQFEKDKERGEALRRLVVFDEVSMVIADIPPLSEYDMYIRNFGGTGRTQSGVQAPALEDKIDVEVQAERVASKSKMSQCPEDLGLFPERAAAAQTATTADDGESGAPGATRKIAGPTAVDATMLSSFLSRVFPVMRTLLDESHFGHGANIKKSTIPLSDSFTTFAAKETAGRPVQRILYNPTASQYVLCLHGAKVGHANAPEKRLPSDRSDGLAVVWNINDQTMPDKLLTHSCSLNAACFSPSRPHLVYGGGNDGAVCIWDLRETDSLHHSDDKVSTITLRAPSFTTEWQHENHKAPIVQMCVAGYNSILGNRRDENDQLVTLDQDGNVHFWMVNDGTGNGGGSAANSGGGASSGKQTSLSDQDHGQLMGSIVRCFRAASLSVGRPLPSKSSTSSSSSLGGSLLSYESPQSSSNNNKLVGNAFDFDFCPADPSRFVVAAGASLHHLSRFSSIAAPSSYGPHSQFFGDAASAPSACSFSTLDSRILIGGYSDGSVRVYLRDEALPQLSIPISFTPIRQVQTSNTIKLITFALDENGVFYILDHGIDEKEVPVVQCSAGTPQTGKCTAFSTPLEDKGSSQLAFGFEDGSFQLHTLNNKWLAPPNTRSERWL</sequence>
<dbReference type="Pfam" id="PF00400">
    <property type="entry name" value="WD40"/>
    <property type="match status" value="1"/>
</dbReference>
<dbReference type="SUPFAM" id="SSF50978">
    <property type="entry name" value="WD40 repeat-like"/>
    <property type="match status" value="1"/>
</dbReference>
<dbReference type="InterPro" id="IPR019775">
    <property type="entry name" value="WD40_repeat_CS"/>
</dbReference>
<evidence type="ECO:0000256" key="2">
    <source>
        <dbReference type="ARBA" id="ARBA00022737"/>
    </source>
</evidence>
<feature type="compositionally biased region" description="Basic residues" evidence="5">
    <location>
        <begin position="96"/>
        <end position="109"/>
    </location>
</feature>
<feature type="compositionally biased region" description="Low complexity" evidence="5">
    <location>
        <begin position="231"/>
        <end position="245"/>
    </location>
</feature>
<evidence type="ECO:0000256" key="5">
    <source>
        <dbReference type="SAM" id="MobiDB-lite"/>
    </source>
</evidence>
<evidence type="ECO:0000256" key="1">
    <source>
        <dbReference type="ARBA" id="ARBA00022574"/>
    </source>
</evidence>
<dbReference type="GO" id="GO:0045503">
    <property type="term" value="F:dynein light chain binding"/>
    <property type="evidence" value="ECO:0007669"/>
    <property type="project" value="InterPro"/>
</dbReference>
<dbReference type="GO" id="GO:0045504">
    <property type="term" value="F:dynein heavy chain binding"/>
    <property type="evidence" value="ECO:0007669"/>
    <property type="project" value="InterPro"/>
</dbReference>